<feature type="binding site" evidence="10">
    <location>
        <begin position="183"/>
        <end position="194"/>
    </location>
    <ligand>
        <name>ATP</name>
        <dbReference type="ChEBI" id="CHEBI:30616"/>
    </ligand>
</feature>
<dbReference type="EMBL" id="JABFUD020000004">
    <property type="protein sequence ID" value="KAI5081426.1"/>
    <property type="molecule type" value="Genomic_DNA"/>
</dbReference>
<evidence type="ECO:0000313" key="13">
    <source>
        <dbReference type="EMBL" id="KAI5081426.1"/>
    </source>
</evidence>
<dbReference type="GO" id="GO:0052726">
    <property type="term" value="F:inositol-1,3,4-trisphosphate 5-kinase activity"/>
    <property type="evidence" value="ECO:0007669"/>
    <property type="project" value="InterPro"/>
</dbReference>
<dbReference type="GO" id="GO:0005737">
    <property type="term" value="C:cytoplasm"/>
    <property type="evidence" value="ECO:0007669"/>
    <property type="project" value="TreeGrafter"/>
</dbReference>
<dbReference type="Proteomes" id="UP000886520">
    <property type="component" value="Chromosome 4"/>
</dbReference>
<keyword evidence="3 9" id="KW-0808">Transferase</keyword>
<feature type="binding site" evidence="10">
    <location>
        <position position="209"/>
    </location>
    <ligand>
        <name>ATP</name>
        <dbReference type="ChEBI" id="CHEBI:30616"/>
    </ligand>
</feature>
<comment type="subunit">
    <text evidence="2 9">Monomer.</text>
</comment>
<feature type="binding site" evidence="11">
    <location>
        <position position="291"/>
    </location>
    <ligand>
        <name>Mg(2+)</name>
        <dbReference type="ChEBI" id="CHEBI:18420"/>
        <label>2</label>
    </ligand>
</feature>
<keyword evidence="5 9" id="KW-0547">Nucleotide-binding</keyword>
<dbReference type="AlphaFoldDB" id="A0A9D4V902"/>
<proteinExistence type="inferred from homology"/>
<dbReference type="GO" id="GO:0052725">
    <property type="term" value="F:inositol-1,3,4-trisphosphate 6-kinase activity"/>
    <property type="evidence" value="ECO:0007669"/>
    <property type="project" value="InterPro"/>
</dbReference>
<feature type="binding site" evidence="10">
    <location>
        <position position="295"/>
    </location>
    <ligand>
        <name>1D-myo-inositol 1,3,4-trisphosphate</name>
        <dbReference type="ChEBI" id="CHEBI:58414"/>
    </ligand>
</feature>
<accession>A0A9D4V902</accession>
<dbReference type="GO" id="GO:0005524">
    <property type="term" value="F:ATP binding"/>
    <property type="evidence" value="ECO:0007669"/>
    <property type="project" value="UniProtKB-UniRule"/>
</dbReference>
<keyword evidence="4 9" id="KW-0479">Metal-binding</keyword>
<dbReference type="InterPro" id="IPR041429">
    <property type="entry name" value="ITPK1_N"/>
</dbReference>
<dbReference type="GO" id="GO:0000287">
    <property type="term" value="F:magnesium ion binding"/>
    <property type="evidence" value="ECO:0007669"/>
    <property type="project" value="InterPro"/>
</dbReference>
<feature type="binding site" evidence="11">
    <location>
        <position position="274"/>
    </location>
    <ligand>
        <name>Mg(2+)</name>
        <dbReference type="ChEBI" id="CHEBI:18420"/>
        <label>1</label>
    </ligand>
</feature>
<dbReference type="InterPro" id="IPR011761">
    <property type="entry name" value="ATP-grasp"/>
</dbReference>
<dbReference type="PIRSF" id="PIRSF038186">
    <property type="entry name" value="ITPK"/>
    <property type="match status" value="1"/>
</dbReference>
<evidence type="ECO:0000256" key="7">
    <source>
        <dbReference type="ARBA" id="ARBA00022840"/>
    </source>
</evidence>
<comment type="function">
    <text evidence="9">Kinase that can phosphorylate various inositol polyphosphate such as Ins(3,4,5,6)P4 or Ins(1,3,4)P3.</text>
</comment>
<feature type="binding site" evidence="10">
    <location>
        <position position="162"/>
    </location>
    <ligand>
        <name>1D-myo-inositol 1,3,4-trisphosphate</name>
        <dbReference type="ChEBI" id="CHEBI:58414"/>
    </ligand>
</feature>
<feature type="binding site" evidence="10">
    <location>
        <position position="151"/>
    </location>
    <ligand>
        <name>ATP</name>
        <dbReference type="ChEBI" id="CHEBI:30616"/>
    </ligand>
</feature>
<evidence type="ECO:0000313" key="14">
    <source>
        <dbReference type="Proteomes" id="UP000886520"/>
    </source>
</evidence>
<dbReference type="SUPFAM" id="SSF56059">
    <property type="entry name" value="Glutathione synthetase ATP-binding domain-like"/>
    <property type="match status" value="1"/>
</dbReference>
<dbReference type="GO" id="GO:0032957">
    <property type="term" value="P:inositol trisphosphate metabolic process"/>
    <property type="evidence" value="ECO:0007669"/>
    <property type="project" value="InterPro"/>
</dbReference>
<evidence type="ECO:0000256" key="4">
    <source>
        <dbReference type="ARBA" id="ARBA00022723"/>
    </source>
</evidence>
<dbReference type="PANTHER" id="PTHR14217">
    <property type="entry name" value="INOSITOL-TETRAKISPHOSPHATE 1-KINASE"/>
    <property type="match status" value="1"/>
</dbReference>
<feature type="binding site" evidence="11">
    <location>
        <position position="289"/>
    </location>
    <ligand>
        <name>Mg(2+)</name>
        <dbReference type="ChEBI" id="CHEBI:18420"/>
        <label>2</label>
    </ligand>
</feature>
<evidence type="ECO:0000256" key="3">
    <source>
        <dbReference type="ARBA" id="ARBA00022679"/>
    </source>
</evidence>
<dbReference type="InterPro" id="IPR008656">
    <property type="entry name" value="Inositol_tetrakis-P_1-kinase"/>
</dbReference>
<dbReference type="EC" id="2.7.1.134" evidence="9"/>
<feature type="binding site" evidence="10">
    <location>
        <position position="194"/>
    </location>
    <ligand>
        <name>ATP</name>
        <dbReference type="ChEBI" id="CHEBI:30616"/>
    </ligand>
</feature>
<gene>
    <name evidence="13" type="ORF">GOP47_0004609</name>
</gene>
<comment type="similarity">
    <text evidence="1 9">Belongs to the ITPK1 family.</text>
</comment>
<evidence type="ECO:0000256" key="9">
    <source>
        <dbReference type="PIRNR" id="PIRNR038186"/>
    </source>
</evidence>
<dbReference type="PANTHER" id="PTHR14217:SF24">
    <property type="entry name" value="INOSITOL-TETRAKISPHOSPHATE 1-KINASE 1"/>
    <property type="match status" value="1"/>
</dbReference>
<keyword evidence="14" id="KW-1185">Reference proteome</keyword>
<feature type="binding site" evidence="10">
    <location>
        <position position="291"/>
    </location>
    <ligand>
        <name>1D-myo-inositol 1,3,4-trisphosphate</name>
        <dbReference type="ChEBI" id="CHEBI:58414"/>
    </ligand>
</feature>
<feature type="binding site" evidence="11">
    <location>
        <position position="289"/>
    </location>
    <ligand>
        <name>Mg(2+)</name>
        <dbReference type="ChEBI" id="CHEBI:18420"/>
        <label>1</label>
    </ligand>
</feature>
<evidence type="ECO:0000256" key="10">
    <source>
        <dbReference type="PIRSR" id="PIRSR038186-1"/>
    </source>
</evidence>
<evidence type="ECO:0000256" key="8">
    <source>
        <dbReference type="ARBA" id="ARBA00022842"/>
    </source>
</evidence>
<protein>
    <recommendedName>
        <fullName evidence="9">Inositol-tetrakisphosphate 1-kinase</fullName>
        <ecNumber evidence="9">2.7.1.134</ecNumber>
    </recommendedName>
</protein>
<comment type="caution">
    <text evidence="13">The sequence shown here is derived from an EMBL/GenBank/DDBJ whole genome shotgun (WGS) entry which is preliminary data.</text>
</comment>
<keyword evidence="7 9" id="KW-0067">ATP-binding</keyword>
<feature type="domain" description="ATP-grasp" evidence="12">
    <location>
        <begin position="112"/>
        <end position="319"/>
    </location>
</feature>
<comment type="cofactor">
    <cofactor evidence="9 11">
        <name>Mg(2+)</name>
        <dbReference type="ChEBI" id="CHEBI:18420"/>
    </cofactor>
    <text evidence="9 11">Binds 2 magnesium ions per subunit.</text>
</comment>
<dbReference type="Pfam" id="PF05770">
    <property type="entry name" value="Ins134_P3_kin"/>
    <property type="match status" value="1"/>
</dbReference>
<evidence type="ECO:0000256" key="6">
    <source>
        <dbReference type="ARBA" id="ARBA00022777"/>
    </source>
</evidence>
<dbReference type="InterPro" id="IPR040464">
    <property type="entry name" value="InsP(3)kin_ATP-grasp"/>
</dbReference>
<dbReference type="GO" id="GO:0047325">
    <property type="term" value="F:inositol-3,4,5,6-tetrakisphosphate 1-kinase activity"/>
    <property type="evidence" value="ECO:0007669"/>
    <property type="project" value="UniProtKB-EC"/>
</dbReference>
<comment type="catalytic activity">
    <reaction evidence="9">
        <text>1D-myo-inositol 3,4,5,6-tetrakisphosphate + ATP = 1D-myo-inositol 1,3,4,5,6-pentakisphosphate + ADP + H(+)</text>
        <dbReference type="Rhea" id="RHEA:12452"/>
        <dbReference type="ChEBI" id="CHEBI:15378"/>
        <dbReference type="ChEBI" id="CHEBI:30616"/>
        <dbReference type="ChEBI" id="CHEBI:57539"/>
        <dbReference type="ChEBI" id="CHEBI:57733"/>
        <dbReference type="ChEBI" id="CHEBI:456216"/>
        <dbReference type="EC" id="2.7.1.134"/>
    </reaction>
</comment>
<dbReference type="PROSITE" id="PS50975">
    <property type="entry name" value="ATP_GRASP"/>
    <property type="match status" value="1"/>
</dbReference>
<evidence type="ECO:0000259" key="12">
    <source>
        <dbReference type="PROSITE" id="PS50975"/>
    </source>
</evidence>
<sequence>MAGSGGADDAEFVIGYALLEKKRRSFLQESLVRRGQQNGIRFIPLDLQRPLASQGPFHAILHKLSSSSWDAQLAEYSLSHPHVLIVDPPQFIERLHNRISMLQAVADLQTASPSSSDPSVQVPTQCVLHGGEAEEERVALLERLHFPVIAKPLLVDGSAKSHAMSLAFNPHSLAKLKPPLVLQEFINHGGVIFKVYVAGGHVQCVRRKSLPDVSQNDVKDVREPLSFCQISNTSSSDSSDDPELQDVELPPPGFISKVASGLKKALVLRLFNFDIIRDVNAANRYYIIDINYFPGYAKMPDYEMIMTEFFLSLVKEHAALT</sequence>
<evidence type="ECO:0000256" key="5">
    <source>
        <dbReference type="ARBA" id="ARBA00022741"/>
    </source>
</evidence>
<evidence type="ECO:0000256" key="2">
    <source>
        <dbReference type="ARBA" id="ARBA00011245"/>
    </source>
</evidence>
<keyword evidence="6 9" id="KW-0418">Kinase</keyword>
<dbReference type="Pfam" id="PF17927">
    <property type="entry name" value="Ins134_P3_kin_N"/>
    <property type="match status" value="1"/>
</dbReference>
<evidence type="ECO:0000256" key="11">
    <source>
        <dbReference type="PIRSR" id="PIRSR038186-2"/>
    </source>
</evidence>
<name>A0A9D4V902_ADICA</name>
<feature type="binding site" evidence="10">
    <location>
        <position position="98"/>
    </location>
    <ligand>
        <name>ATP</name>
        <dbReference type="ChEBI" id="CHEBI:30616"/>
    </ligand>
</feature>
<keyword evidence="8 9" id="KW-0460">Magnesium</keyword>
<reference evidence="13" key="1">
    <citation type="submission" date="2021-01" db="EMBL/GenBank/DDBJ databases">
        <title>Adiantum capillus-veneris genome.</title>
        <authorList>
            <person name="Fang Y."/>
            <person name="Liao Q."/>
        </authorList>
    </citation>
    <scope>NUCLEOTIDE SEQUENCE</scope>
    <source>
        <strain evidence="13">H3</strain>
        <tissue evidence="13">Leaf</tissue>
    </source>
</reference>
<evidence type="ECO:0000256" key="1">
    <source>
        <dbReference type="ARBA" id="ARBA00009601"/>
    </source>
</evidence>
<organism evidence="13 14">
    <name type="scientific">Adiantum capillus-veneris</name>
    <name type="common">Maidenhair fern</name>
    <dbReference type="NCBI Taxonomy" id="13818"/>
    <lineage>
        <taxon>Eukaryota</taxon>
        <taxon>Viridiplantae</taxon>
        <taxon>Streptophyta</taxon>
        <taxon>Embryophyta</taxon>
        <taxon>Tracheophyta</taxon>
        <taxon>Polypodiopsida</taxon>
        <taxon>Polypodiidae</taxon>
        <taxon>Polypodiales</taxon>
        <taxon>Pteridineae</taxon>
        <taxon>Pteridaceae</taxon>
        <taxon>Vittarioideae</taxon>
        <taxon>Adiantum</taxon>
    </lineage>
</organism>
<feature type="binding site" evidence="10">
    <location>
        <position position="22"/>
    </location>
    <ligand>
        <name>1D-myo-inositol 1,3,4-trisphosphate</name>
        <dbReference type="ChEBI" id="CHEBI:58414"/>
    </ligand>
</feature>
<feature type="binding site" evidence="10">
    <location>
        <position position="63"/>
    </location>
    <ligand>
        <name>1D-myo-inositol 1,3,4-trisphosphate</name>
        <dbReference type="ChEBI" id="CHEBI:58414"/>
    </ligand>
</feature>
<dbReference type="Gene3D" id="3.30.470.20">
    <property type="entry name" value="ATP-grasp fold, B domain"/>
    <property type="match status" value="1"/>
</dbReference>
<dbReference type="OrthoDB" id="25308at2759"/>